<reference evidence="1 2" key="1">
    <citation type="submission" date="2019-09" db="EMBL/GenBank/DDBJ databases">
        <title>Complete Genome Sequence of Janibacter melonis M714 with both human health impact and industrial applications.</title>
        <authorList>
            <person name="Jin M."/>
            <person name="Zhao Q.R."/>
        </authorList>
    </citation>
    <scope>NUCLEOTIDE SEQUENCE [LARGE SCALE GENOMIC DNA]</scope>
    <source>
        <strain evidence="1 2">M714</strain>
    </source>
</reference>
<evidence type="ECO:0000313" key="1">
    <source>
        <dbReference type="EMBL" id="QFQ30719.1"/>
    </source>
</evidence>
<evidence type="ECO:0000313" key="2">
    <source>
        <dbReference type="Proteomes" id="UP000271708"/>
    </source>
</evidence>
<proteinExistence type="predicted"/>
<dbReference type="RefSeq" id="WP_123092124.1">
    <property type="nucleotide sequence ID" value="NZ_CP044548.2"/>
</dbReference>
<sequence length="66" mass="7588">MTIGHEHPTNPPQLVCPLCSGTSFQKEIAKSDSRWGFTTHKVTMMICTRCAHILHFYNHRSIFDID</sequence>
<organism evidence="1 2">
    <name type="scientific">Janibacter melonis</name>
    <dbReference type="NCBI Taxonomy" id="262209"/>
    <lineage>
        <taxon>Bacteria</taxon>
        <taxon>Bacillati</taxon>
        <taxon>Actinomycetota</taxon>
        <taxon>Actinomycetes</taxon>
        <taxon>Micrococcales</taxon>
        <taxon>Intrasporangiaceae</taxon>
        <taxon>Janibacter</taxon>
    </lineage>
</organism>
<dbReference type="GeneID" id="59161707"/>
<name>A0A5P8FM88_9MICO</name>
<accession>A0A5P8FM88</accession>
<gene>
    <name evidence="1" type="ORF">EEW87_011040</name>
</gene>
<dbReference type="AlphaFoldDB" id="A0A5P8FM88"/>
<protein>
    <submittedName>
        <fullName evidence="1">Uncharacterized protein</fullName>
    </submittedName>
</protein>
<dbReference type="EMBL" id="CP044548">
    <property type="protein sequence ID" value="QFQ30719.1"/>
    <property type="molecule type" value="Genomic_DNA"/>
</dbReference>
<dbReference type="OrthoDB" id="3829405at2"/>
<dbReference type="KEGG" id="jme:EEW87_011040"/>
<dbReference type="Proteomes" id="UP000271708">
    <property type="component" value="Chromosome"/>
</dbReference>